<dbReference type="Proteomes" id="UP000054549">
    <property type="component" value="Unassembled WGS sequence"/>
</dbReference>
<dbReference type="PROSITE" id="PS51767">
    <property type="entry name" value="PEPTIDASE_A1"/>
    <property type="match status" value="1"/>
</dbReference>
<proteinExistence type="inferred from homology"/>
<protein>
    <recommendedName>
        <fullName evidence="6">Peptidase A1 domain-containing protein</fullName>
    </recommendedName>
</protein>
<feature type="domain" description="Peptidase A1" evidence="6">
    <location>
        <begin position="53"/>
        <end position="378"/>
    </location>
</feature>
<evidence type="ECO:0000256" key="4">
    <source>
        <dbReference type="SAM" id="Phobius"/>
    </source>
</evidence>
<dbReference type="PANTHER" id="PTHR47966:SF51">
    <property type="entry name" value="BETA-SITE APP-CLEAVING ENZYME, ISOFORM A-RELATED"/>
    <property type="match status" value="1"/>
</dbReference>
<keyword evidence="4" id="KW-0812">Transmembrane</keyword>
<keyword evidence="4" id="KW-0472">Membrane</keyword>
<dbReference type="AlphaFoldDB" id="A0A0C2TS12"/>
<evidence type="ECO:0000256" key="2">
    <source>
        <dbReference type="PIRSR" id="PIRSR601461-1"/>
    </source>
</evidence>
<keyword evidence="8" id="KW-1185">Reference proteome</keyword>
<reference evidence="7 8" key="1">
    <citation type="submission" date="2014-04" db="EMBL/GenBank/DDBJ databases">
        <title>Evolutionary Origins and Diversification of the Mycorrhizal Mutualists.</title>
        <authorList>
            <consortium name="DOE Joint Genome Institute"/>
            <consortium name="Mycorrhizal Genomics Consortium"/>
            <person name="Kohler A."/>
            <person name="Kuo A."/>
            <person name="Nagy L.G."/>
            <person name="Floudas D."/>
            <person name="Copeland A."/>
            <person name="Barry K.W."/>
            <person name="Cichocki N."/>
            <person name="Veneault-Fourrey C."/>
            <person name="LaButti K."/>
            <person name="Lindquist E.A."/>
            <person name="Lipzen A."/>
            <person name="Lundell T."/>
            <person name="Morin E."/>
            <person name="Murat C."/>
            <person name="Riley R."/>
            <person name="Ohm R."/>
            <person name="Sun H."/>
            <person name="Tunlid A."/>
            <person name="Henrissat B."/>
            <person name="Grigoriev I.V."/>
            <person name="Hibbett D.S."/>
            <person name="Martin F."/>
        </authorList>
    </citation>
    <scope>NUCLEOTIDE SEQUENCE [LARGE SCALE GENOMIC DNA]</scope>
    <source>
        <strain evidence="7 8">Koide BX008</strain>
    </source>
</reference>
<organism evidence="7 8">
    <name type="scientific">Amanita muscaria (strain Koide BX008)</name>
    <dbReference type="NCBI Taxonomy" id="946122"/>
    <lineage>
        <taxon>Eukaryota</taxon>
        <taxon>Fungi</taxon>
        <taxon>Dikarya</taxon>
        <taxon>Basidiomycota</taxon>
        <taxon>Agaricomycotina</taxon>
        <taxon>Agaricomycetes</taxon>
        <taxon>Agaricomycetidae</taxon>
        <taxon>Agaricales</taxon>
        <taxon>Pluteineae</taxon>
        <taxon>Amanitaceae</taxon>
        <taxon>Amanita</taxon>
    </lineage>
</organism>
<dbReference type="InterPro" id="IPR034164">
    <property type="entry name" value="Pepsin-like_dom"/>
</dbReference>
<dbReference type="GO" id="GO:0006508">
    <property type="term" value="P:proteolysis"/>
    <property type="evidence" value="ECO:0007669"/>
    <property type="project" value="InterPro"/>
</dbReference>
<keyword evidence="5" id="KW-0732">Signal</keyword>
<evidence type="ECO:0000256" key="5">
    <source>
        <dbReference type="SAM" id="SignalP"/>
    </source>
</evidence>
<feature type="region of interest" description="Disordered" evidence="3">
    <location>
        <begin position="470"/>
        <end position="489"/>
    </location>
</feature>
<evidence type="ECO:0000256" key="1">
    <source>
        <dbReference type="ARBA" id="ARBA00007447"/>
    </source>
</evidence>
<accession>A0A0C2TS12</accession>
<feature type="chain" id="PRO_5002156058" description="Peptidase A1 domain-containing protein" evidence="5">
    <location>
        <begin position="20"/>
        <end position="548"/>
    </location>
</feature>
<dbReference type="HOGENOM" id="CLU_013253_8_1_1"/>
<feature type="transmembrane region" description="Helical" evidence="4">
    <location>
        <begin position="436"/>
        <end position="462"/>
    </location>
</feature>
<dbReference type="PANTHER" id="PTHR47966">
    <property type="entry name" value="BETA-SITE APP-CLEAVING ENZYME, ISOFORM A-RELATED"/>
    <property type="match status" value="1"/>
</dbReference>
<name>A0A0C2TS12_AMAMK</name>
<dbReference type="InterPro" id="IPR033121">
    <property type="entry name" value="PEPTIDASE_A1"/>
</dbReference>
<dbReference type="GO" id="GO:0004190">
    <property type="term" value="F:aspartic-type endopeptidase activity"/>
    <property type="evidence" value="ECO:0007669"/>
    <property type="project" value="InterPro"/>
</dbReference>
<keyword evidence="4" id="KW-1133">Transmembrane helix</keyword>
<dbReference type="InterPro" id="IPR021109">
    <property type="entry name" value="Peptidase_aspartic_dom_sf"/>
</dbReference>
<dbReference type="STRING" id="946122.A0A0C2TS12"/>
<comment type="similarity">
    <text evidence="1">Belongs to the peptidase A1 family.</text>
</comment>
<feature type="active site" evidence="2">
    <location>
        <position position="69"/>
    </location>
</feature>
<dbReference type="OrthoDB" id="2747330at2759"/>
<gene>
    <name evidence="7" type="ORF">M378DRAFT_6996</name>
</gene>
<dbReference type="InParanoid" id="A0A0C2TS12"/>
<feature type="signal peptide" evidence="5">
    <location>
        <begin position="1"/>
        <end position="19"/>
    </location>
</feature>
<dbReference type="InterPro" id="IPR001461">
    <property type="entry name" value="Aspartic_peptidase_A1"/>
</dbReference>
<dbReference type="Pfam" id="PF00026">
    <property type="entry name" value="Asp"/>
    <property type="match status" value="1"/>
</dbReference>
<dbReference type="EMBL" id="KN818224">
    <property type="protein sequence ID" value="KIL70064.1"/>
    <property type="molecule type" value="Genomic_DNA"/>
</dbReference>
<dbReference type="CDD" id="cd05471">
    <property type="entry name" value="pepsin_like"/>
    <property type="match status" value="1"/>
</dbReference>
<dbReference type="PRINTS" id="PR00792">
    <property type="entry name" value="PEPSIN"/>
</dbReference>
<evidence type="ECO:0000259" key="6">
    <source>
        <dbReference type="PROSITE" id="PS51767"/>
    </source>
</evidence>
<feature type="active site" evidence="2">
    <location>
        <position position="263"/>
    </location>
</feature>
<evidence type="ECO:0000256" key="3">
    <source>
        <dbReference type="SAM" id="MobiDB-lite"/>
    </source>
</evidence>
<dbReference type="SUPFAM" id="SSF50630">
    <property type="entry name" value="Acid proteases"/>
    <property type="match status" value="1"/>
</dbReference>
<feature type="region of interest" description="Disordered" evidence="3">
    <location>
        <begin position="522"/>
        <end position="548"/>
    </location>
</feature>
<sequence>MKPVAVLYALLFTPLLCAAHRLPLKRFKAPSPLQRRDAQANTLNLTSAEDLIYLVPITVGGQDYPVQLDTGSSDLWIKNNNSSPLPNVTRTTKTSNVTYAVGWAAGFISYAPVTFVGLSIPQQAFLEATQVNNPAIGYGARGIAGLGFTSLSYVDAEGNKTQSNADRSLLYNLFQVHPTQPNFFGFMLKRNDSQATEEGSFSIGEYEPGYEDIANCSKIPTWPPQSPKRWTVLLDAIIVGGQITVPSTTVDQAPVNKAVVLMDSGASYTYAPRAAVDAIYGNVAGAYFDNSLGQYVVPCSTEINMALQIGGQIFPIHPLDITTLMPGDVSRCVGSFIPGTFATSIGDFDWLIGDNALRSVYAIYDFGDFDGNGGVGDPYMKMLPTVDPDQASIQFHNQRGGQPETNITFVGLTGSSLEPVISASLNSSTFQNLDKFIPIMLGLIGLNTLILVILAIAGIVYLCKRRSRRNVRARPNRGRDNLSPMPMNPMNPTNSYVSSFEPPQPPPHRYEPVSMALTEDTLFAPPSPGFRKFDSGAGPSGDRPKSVA</sequence>
<evidence type="ECO:0000313" key="8">
    <source>
        <dbReference type="Proteomes" id="UP000054549"/>
    </source>
</evidence>
<dbReference type="Gene3D" id="2.40.70.10">
    <property type="entry name" value="Acid Proteases"/>
    <property type="match status" value="2"/>
</dbReference>
<evidence type="ECO:0000313" key="7">
    <source>
        <dbReference type="EMBL" id="KIL70064.1"/>
    </source>
</evidence>